<dbReference type="RefSeq" id="WP_089761710.1">
    <property type="nucleotide sequence ID" value="NZ_BKAT01000034.1"/>
</dbReference>
<protein>
    <submittedName>
        <fullName evidence="11">Formamidopyrimidine-DNA glycosylase</fullName>
    </submittedName>
</protein>
<dbReference type="SMART" id="SM00898">
    <property type="entry name" value="Fapy_DNA_glyco"/>
    <property type="match status" value="1"/>
</dbReference>
<evidence type="ECO:0000256" key="3">
    <source>
        <dbReference type="ARBA" id="ARBA00022763"/>
    </source>
</evidence>
<dbReference type="GO" id="GO:0016829">
    <property type="term" value="F:lyase activity"/>
    <property type="evidence" value="ECO:0007669"/>
    <property type="project" value="UniProtKB-KW"/>
</dbReference>
<gene>
    <name evidence="11" type="ORF">SAMN05660909_02303</name>
</gene>
<dbReference type="GO" id="GO:0003906">
    <property type="term" value="F:DNA-(apurinic or apyrimidinic site) endonuclease activity"/>
    <property type="evidence" value="ECO:0007669"/>
    <property type="project" value="InterPro"/>
</dbReference>
<dbReference type="PANTHER" id="PTHR22993">
    <property type="entry name" value="FORMAMIDOPYRIMIDINE-DNA GLYCOSYLASE"/>
    <property type="match status" value="1"/>
</dbReference>
<dbReference type="PROSITE" id="PS51068">
    <property type="entry name" value="FPG_CAT"/>
    <property type="match status" value="1"/>
</dbReference>
<dbReference type="Gene3D" id="1.10.8.50">
    <property type="match status" value="1"/>
</dbReference>
<dbReference type="InterPro" id="IPR012319">
    <property type="entry name" value="FPG_cat"/>
</dbReference>
<organism evidence="11 12">
    <name type="scientific">Chitinophaga terrae</name>
    <name type="common">ex Kim and Jung 2007</name>
    <dbReference type="NCBI Taxonomy" id="408074"/>
    <lineage>
        <taxon>Bacteria</taxon>
        <taxon>Pseudomonadati</taxon>
        <taxon>Bacteroidota</taxon>
        <taxon>Chitinophagia</taxon>
        <taxon>Chitinophagales</taxon>
        <taxon>Chitinophagaceae</taxon>
        <taxon>Chitinophaga</taxon>
    </lineage>
</organism>
<dbReference type="GO" id="GO:0034039">
    <property type="term" value="F:8-oxo-7,8-dihydroguanine DNA N-glycosylase activity"/>
    <property type="evidence" value="ECO:0007669"/>
    <property type="project" value="TreeGrafter"/>
</dbReference>
<accession>A0A1H4BXA5</accession>
<dbReference type="InterPro" id="IPR010979">
    <property type="entry name" value="Ribosomal_uS13-like_H2TH"/>
</dbReference>
<evidence type="ECO:0000256" key="2">
    <source>
        <dbReference type="ARBA" id="ARBA00009409"/>
    </source>
</evidence>
<keyword evidence="12" id="KW-1185">Reference proteome</keyword>
<proteinExistence type="inferred from homology"/>
<keyword evidence="3" id="KW-0227">DNA damage</keyword>
<dbReference type="Pfam" id="PF06831">
    <property type="entry name" value="H2TH"/>
    <property type="match status" value="1"/>
</dbReference>
<dbReference type="EMBL" id="FNRL01000009">
    <property type="protein sequence ID" value="SEA52756.1"/>
    <property type="molecule type" value="Genomic_DNA"/>
</dbReference>
<dbReference type="GO" id="GO:0003684">
    <property type="term" value="F:damaged DNA binding"/>
    <property type="evidence" value="ECO:0007669"/>
    <property type="project" value="InterPro"/>
</dbReference>
<evidence type="ECO:0000259" key="10">
    <source>
        <dbReference type="PROSITE" id="PS51068"/>
    </source>
</evidence>
<dbReference type="Pfam" id="PF01149">
    <property type="entry name" value="Fapy_DNA_glyco"/>
    <property type="match status" value="1"/>
</dbReference>
<dbReference type="SUPFAM" id="SSF81624">
    <property type="entry name" value="N-terminal domain of MutM-like DNA repair proteins"/>
    <property type="match status" value="1"/>
</dbReference>
<comment type="catalytic activity">
    <reaction evidence="1">
        <text>Hydrolysis of DNA containing ring-opened 7-methylguanine residues, releasing 2,6-diamino-4-hydroxy-5-(N-methyl)formamidopyrimidine.</text>
        <dbReference type="EC" id="3.2.2.23"/>
    </reaction>
</comment>
<dbReference type="STRING" id="408074.SAMN05660909_02303"/>
<dbReference type="GO" id="GO:0008270">
    <property type="term" value="F:zinc ion binding"/>
    <property type="evidence" value="ECO:0007669"/>
    <property type="project" value="InterPro"/>
</dbReference>
<keyword evidence="7" id="KW-0456">Lyase</keyword>
<keyword evidence="5" id="KW-0238">DNA-binding</keyword>
<evidence type="ECO:0000313" key="12">
    <source>
        <dbReference type="Proteomes" id="UP000199656"/>
    </source>
</evidence>
<dbReference type="GO" id="GO:0006284">
    <property type="term" value="P:base-excision repair"/>
    <property type="evidence" value="ECO:0007669"/>
    <property type="project" value="InterPro"/>
</dbReference>
<evidence type="ECO:0000256" key="6">
    <source>
        <dbReference type="ARBA" id="ARBA00023204"/>
    </source>
</evidence>
<dbReference type="AlphaFoldDB" id="A0A1H4BXA5"/>
<dbReference type="InterPro" id="IPR015886">
    <property type="entry name" value="H2TH_FPG"/>
</dbReference>
<dbReference type="SUPFAM" id="SSF46946">
    <property type="entry name" value="S13-like H2TH domain"/>
    <property type="match status" value="1"/>
</dbReference>
<evidence type="ECO:0000256" key="8">
    <source>
        <dbReference type="ARBA" id="ARBA00023268"/>
    </source>
</evidence>
<dbReference type="SMART" id="SM01232">
    <property type="entry name" value="H2TH"/>
    <property type="match status" value="1"/>
</dbReference>
<evidence type="ECO:0000256" key="1">
    <source>
        <dbReference type="ARBA" id="ARBA00001668"/>
    </source>
</evidence>
<evidence type="ECO:0000256" key="7">
    <source>
        <dbReference type="ARBA" id="ARBA00023239"/>
    </source>
</evidence>
<evidence type="ECO:0000256" key="4">
    <source>
        <dbReference type="ARBA" id="ARBA00022801"/>
    </source>
</evidence>
<dbReference type="InterPro" id="IPR035937">
    <property type="entry name" value="FPG_N"/>
</dbReference>
<keyword evidence="8" id="KW-0511">Multifunctional enzyme</keyword>
<dbReference type="OrthoDB" id="9800855at2"/>
<reference evidence="12" key="1">
    <citation type="submission" date="2016-10" db="EMBL/GenBank/DDBJ databases">
        <authorList>
            <person name="Varghese N."/>
            <person name="Submissions S."/>
        </authorList>
    </citation>
    <scope>NUCLEOTIDE SEQUENCE [LARGE SCALE GENOMIC DNA]</scope>
    <source>
        <strain evidence="12">DSM 23920</strain>
    </source>
</reference>
<dbReference type="PANTHER" id="PTHR22993:SF9">
    <property type="entry name" value="FORMAMIDOPYRIMIDINE-DNA GLYCOSYLASE"/>
    <property type="match status" value="1"/>
</dbReference>
<evidence type="ECO:0000313" key="11">
    <source>
        <dbReference type="EMBL" id="SEA52756.1"/>
    </source>
</evidence>
<dbReference type="Gene3D" id="3.20.190.10">
    <property type="entry name" value="MutM-like, N-terminal"/>
    <property type="match status" value="1"/>
</dbReference>
<evidence type="ECO:0000256" key="9">
    <source>
        <dbReference type="ARBA" id="ARBA00023295"/>
    </source>
</evidence>
<keyword evidence="9" id="KW-0326">Glycosidase</keyword>
<dbReference type="Proteomes" id="UP000199656">
    <property type="component" value="Unassembled WGS sequence"/>
</dbReference>
<name>A0A1H4BXA5_9BACT</name>
<comment type="similarity">
    <text evidence="2">Belongs to the FPG family.</text>
</comment>
<feature type="domain" description="Formamidopyrimidine-DNA glycosylase catalytic" evidence="10">
    <location>
        <begin position="2"/>
        <end position="113"/>
    </location>
</feature>
<keyword evidence="4" id="KW-0378">Hydrolase</keyword>
<evidence type="ECO:0000256" key="5">
    <source>
        <dbReference type="ARBA" id="ARBA00023125"/>
    </source>
</evidence>
<sequence>MPELPDLQAFSKNLSKKLLHKKLKTITVENAKKITTSQAALRKALDGEKLESIDRVGKTLQFRFANDHVLGMHLMLHGKLYFFKDKNEEKYPIVTLLFEDGTGLVLTDFQGAAHIMLDPEDKGSPDAMDKAFSLKYLEDLLSKKRVTIKQFLLDQHNVQGIGNAYADDILWEARISPFSVCNKIPAAAVKKLHKAIHDVLTRAEKNILKSDPDIINGEIRDFMLVHSKKLKESPTGKPIETSAVGGRTTYYTEEQELFK</sequence>
<keyword evidence="6" id="KW-0234">DNA repair</keyword>